<protein>
    <submittedName>
        <fullName evidence="1">Uncharacterized protein</fullName>
    </submittedName>
</protein>
<dbReference type="EMBL" id="NBTY01000079">
    <property type="protein sequence ID" value="OTP74861.1"/>
    <property type="molecule type" value="Genomic_DNA"/>
</dbReference>
<reference evidence="1 2" key="1">
    <citation type="submission" date="2017-03" db="EMBL/GenBank/DDBJ databases">
        <title>Genome analysis of strain PAMC 26510.</title>
        <authorList>
            <person name="Oh H.-M."/>
            <person name="Yang J.-A."/>
        </authorList>
    </citation>
    <scope>NUCLEOTIDE SEQUENCE [LARGE SCALE GENOMIC DNA]</scope>
    <source>
        <strain evidence="1 2">PAMC 26510</strain>
    </source>
</reference>
<sequence>MRLEQHIGDRRVDLAASVRTGGESYTLACEVLANGQPRYVDIGLLRAREHLSVGGLNIVPVLVAPYFSPSTREMCHRSGVGYIDLEGNARLAFGAVFIDRQLSDKPSVERRELKSLFRPKSAQVLRILLREPDRRWRVTALADAACVSLGHVSNVRTGLLDRQWAETDKDGLFLSNPSALLDSWRDSYSPEPGDRRSFYTTLHGTALVEAARGALGAADTRGSAAFASFSAAGWIAPYARTGTHYFYATEGGLGKLTSALNLEPASKGENIVVTIPKDQGVFIDTIEPAPGAICTGLVQTYLDLTLAGERGEEAARYLRQERMTW</sequence>
<proteinExistence type="predicted"/>
<accession>A0A2C9XVD5</accession>
<name>A0A2C9XVD5_CABSO</name>
<dbReference type="AlphaFoldDB" id="A0A2C9XVD5"/>
<organism evidence="1 2">
    <name type="scientific">Caballeronia sordidicola</name>
    <name type="common">Burkholderia sordidicola</name>
    <dbReference type="NCBI Taxonomy" id="196367"/>
    <lineage>
        <taxon>Bacteria</taxon>
        <taxon>Pseudomonadati</taxon>
        <taxon>Pseudomonadota</taxon>
        <taxon>Betaproteobacteria</taxon>
        <taxon>Burkholderiales</taxon>
        <taxon>Burkholderiaceae</taxon>
        <taxon>Caballeronia</taxon>
    </lineage>
</organism>
<gene>
    <name evidence="1" type="ORF">PAMC26510_15875</name>
</gene>
<evidence type="ECO:0000313" key="1">
    <source>
        <dbReference type="EMBL" id="OTP74861.1"/>
    </source>
</evidence>
<evidence type="ECO:0000313" key="2">
    <source>
        <dbReference type="Proteomes" id="UP000194546"/>
    </source>
</evidence>
<dbReference type="Proteomes" id="UP000194546">
    <property type="component" value="Unassembled WGS sequence"/>
</dbReference>
<comment type="caution">
    <text evidence="1">The sequence shown here is derived from an EMBL/GenBank/DDBJ whole genome shotgun (WGS) entry which is preliminary data.</text>
</comment>